<feature type="compositionally biased region" description="Low complexity" evidence="1">
    <location>
        <begin position="132"/>
        <end position="151"/>
    </location>
</feature>
<evidence type="ECO:0000313" key="2">
    <source>
        <dbReference type="EMBL" id="VDN22358.1"/>
    </source>
</evidence>
<name>A0A3P7MIT2_CYLGO</name>
<sequence>MTSSSIPSVHCRRLTFRLPPKFAQRLKRIANKQPSTLGRLGVAKVKVGDDETVSVNDVPPVQPMKLEERRPEQPIERVESRQAVPPPPQPLHPPPGSAGPVCQPPPGYHAVAQHQQEVGPSVAPHPMQRPAPINNNSPLLVNLLSSQQPPGMVGGPPPSVAPHHQAYSPAGTYMYPGGAAPHQHPHPSAVPPNAAPPVMDPQQHLAMQQQ</sequence>
<feature type="non-terminal residue" evidence="2">
    <location>
        <position position="210"/>
    </location>
</feature>
<dbReference type="EMBL" id="UYRV01106403">
    <property type="protein sequence ID" value="VDN22358.1"/>
    <property type="molecule type" value="Genomic_DNA"/>
</dbReference>
<feature type="compositionally biased region" description="Pro residues" evidence="1">
    <location>
        <begin position="188"/>
        <end position="199"/>
    </location>
</feature>
<dbReference type="AlphaFoldDB" id="A0A3P7MIT2"/>
<reference evidence="2 3" key="1">
    <citation type="submission" date="2018-11" db="EMBL/GenBank/DDBJ databases">
        <authorList>
            <consortium name="Pathogen Informatics"/>
        </authorList>
    </citation>
    <scope>NUCLEOTIDE SEQUENCE [LARGE SCALE GENOMIC DNA]</scope>
</reference>
<feature type="region of interest" description="Disordered" evidence="1">
    <location>
        <begin position="47"/>
        <end position="210"/>
    </location>
</feature>
<feature type="compositionally biased region" description="Pro residues" evidence="1">
    <location>
        <begin position="84"/>
        <end position="107"/>
    </location>
</feature>
<gene>
    <name evidence="2" type="ORF">CGOC_LOCUS9277</name>
</gene>
<dbReference type="OrthoDB" id="5877945at2759"/>
<organism evidence="2 3">
    <name type="scientific">Cylicostephanus goldi</name>
    <name type="common">Nematode worm</name>
    <dbReference type="NCBI Taxonomy" id="71465"/>
    <lineage>
        <taxon>Eukaryota</taxon>
        <taxon>Metazoa</taxon>
        <taxon>Ecdysozoa</taxon>
        <taxon>Nematoda</taxon>
        <taxon>Chromadorea</taxon>
        <taxon>Rhabditida</taxon>
        <taxon>Rhabditina</taxon>
        <taxon>Rhabditomorpha</taxon>
        <taxon>Strongyloidea</taxon>
        <taxon>Strongylidae</taxon>
        <taxon>Cylicostephanus</taxon>
    </lineage>
</organism>
<accession>A0A3P7MIT2</accession>
<feature type="compositionally biased region" description="Basic and acidic residues" evidence="1">
    <location>
        <begin position="65"/>
        <end position="80"/>
    </location>
</feature>
<evidence type="ECO:0000313" key="3">
    <source>
        <dbReference type="Proteomes" id="UP000271889"/>
    </source>
</evidence>
<evidence type="ECO:0000256" key="1">
    <source>
        <dbReference type="SAM" id="MobiDB-lite"/>
    </source>
</evidence>
<keyword evidence="3" id="KW-1185">Reference proteome</keyword>
<dbReference type="Proteomes" id="UP000271889">
    <property type="component" value="Unassembled WGS sequence"/>
</dbReference>
<protein>
    <submittedName>
        <fullName evidence="2">Uncharacterized protein</fullName>
    </submittedName>
</protein>
<proteinExistence type="predicted"/>